<gene>
    <name evidence="1" type="ORF">K435DRAFT_872261</name>
</gene>
<dbReference type="EMBL" id="ML179729">
    <property type="protein sequence ID" value="THU82467.1"/>
    <property type="molecule type" value="Genomic_DNA"/>
</dbReference>
<dbReference type="OrthoDB" id="3365698at2759"/>
<organism evidence="1 2">
    <name type="scientific">Dendrothele bispora (strain CBS 962.96)</name>
    <dbReference type="NCBI Taxonomy" id="1314807"/>
    <lineage>
        <taxon>Eukaryota</taxon>
        <taxon>Fungi</taxon>
        <taxon>Dikarya</taxon>
        <taxon>Basidiomycota</taxon>
        <taxon>Agaricomycotina</taxon>
        <taxon>Agaricomycetes</taxon>
        <taxon>Agaricomycetidae</taxon>
        <taxon>Agaricales</taxon>
        <taxon>Agaricales incertae sedis</taxon>
        <taxon>Dendrothele</taxon>
    </lineage>
</organism>
<protein>
    <recommendedName>
        <fullName evidence="3">F-box domain-containing protein</fullName>
    </recommendedName>
</protein>
<accession>A0A4S8L201</accession>
<keyword evidence="2" id="KW-1185">Reference proteome</keyword>
<dbReference type="SUPFAM" id="SSF52047">
    <property type="entry name" value="RNI-like"/>
    <property type="match status" value="1"/>
</dbReference>
<evidence type="ECO:0008006" key="3">
    <source>
        <dbReference type="Google" id="ProtNLM"/>
    </source>
</evidence>
<reference evidence="1 2" key="1">
    <citation type="journal article" date="2019" name="Nat. Ecol. Evol.">
        <title>Megaphylogeny resolves global patterns of mushroom evolution.</title>
        <authorList>
            <person name="Varga T."/>
            <person name="Krizsan K."/>
            <person name="Foldi C."/>
            <person name="Dima B."/>
            <person name="Sanchez-Garcia M."/>
            <person name="Sanchez-Ramirez S."/>
            <person name="Szollosi G.J."/>
            <person name="Szarkandi J.G."/>
            <person name="Papp V."/>
            <person name="Albert L."/>
            <person name="Andreopoulos W."/>
            <person name="Angelini C."/>
            <person name="Antonin V."/>
            <person name="Barry K.W."/>
            <person name="Bougher N.L."/>
            <person name="Buchanan P."/>
            <person name="Buyck B."/>
            <person name="Bense V."/>
            <person name="Catcheside P."/>
            <person name="Chovatia M."/>
            <person name="Cooper J."/>
            <person name="Damon W."/>
            <person name="Desjardin D."/>
            <person name="Finy P."/>
            <person name="Geml J."/>
            <person name="Haridas S."/>
            <person name="Hughes K."/>
            <person name="Justo A."/>
            <person name="Karasinski D."/>
            <person name="Kautmanova I."/>
            <person name="Kiss B."/>
            <person name="Kocsube S."/>
            <person name="Kotiranta H."/>
            <person name="LaButti K.M."/>
            <person name="Lechner B.E."/>
            <person name="Liimatainen K."/>
            <person name="Lipzen A."/>
            <person name="Lukacs Z."/>
            <person name="Mihaltcheva S."/>
            <person name="Morgado L.N."/>
            <person name="Niskanen T."/>
            <person name="Noordeloos M.E."/>
            <person name="Ohm R.A."/>
            <person name="Ortiz-Santana B."/>
            <person name="Ovrebo C."/>
            <person name="Racz N."/>
            <person name="Riley R."/>
            <person name="Savchenko A."/>
            <person name="Shiryaev A."/>
            <person name="Soop K."/>
            <person name="Spirin V."/>
            <person name="Szebenyi C."/>
            <person name="Tomsovsky M."/>
            <person name="Tulloss R.E."/>
            <person name="Uehling J."/>
            <person name="Grigoriev I.V."/>
            <person name="Vagvolgyi C."/>
            <person name="Papp T."/>
            <person name="Martin F.M."/>
            <person name="Miettinen O."/>
            <person name="Hibbett D.S."/>
            <person name="Nagy L.G."/>
        </authorList>
    </citation>
    <scope>NUCLEOTIDE SEQUENCE [LARGE SCALE GENOMIC DNA]</scope>
    <source>
        <strain evidence="1 2">CBS 962.96</strain>
    </source>
</reference>
<name>A0A4S8L201_DENBC</name>
<sequence length="355" mass="39794">MHEVDIADFILQSIVRHCARWAEVCLNITASHFSRLSPIKGNLPLLQSLEIRIVDDFNLFEDLDIPESLDCFSLAPRLRAVAIGNIEDTTDISTLPWGQISDLKLHFFTVAGPITDVLQLATQARSVTLSCCSILPGHDHFPSNIFTHSLESLSIILDQESPDLSQCFRMWAMPQLNCLHLSTPEVDPLWMDGSDLDEFPLFVQRSGCVITTLSLINLRLNDINVIMLLECLTSLVDLTIHECRGDEQNLSLTSLLLQEMTIDHRASSNSHFVPHLKKMNFRIHVPFATSLLVSMVQSRWIPDDIDAFEIGVDCLGVVKIQVLVRGDPPMDPLLRPLFAMKARGLQCTVSFDKLG</sequence>
<evidence type="ECO:0000313" key="1">
    <source>
        <dbReference type="EMBL" id="THU82467.1"/>
    </source>
</evidence>
<dbReference type="Proteomes" id="UP000297245">
    <property type="component" value="Unassembled WGS sequence"/>
</dbReference>
<proteinExistence type="predicted"/>
<evidence type="ECO:0000313" key="2">
    <source>
        <dbReference type="Proteomes" id="UP000297245"/>
    </source>
</evidence>
<dbReference type="AlphaFoldDB" id="A0A4S8L201"/>